<accession>E6K7P9</accession>
<evidence type="ECO:0000313" key="1">
    <source>
        <dbReference type="EMBL" id="EFU30202.1"/>
    </source>
</evidence>
<protein>
    <submittedName>
        <fullName evidence="1">Uncharacterized protein</fullName>
    </submittedName>
</protein>
<gene>
    <name evidence="1" type="ORF">HMPREF6485_1481</name>
</gene>
<reference evidence="1 2" key="1">
    <citation type="submission" date="2010-10" db="EMBL/GenBank/DDBJ databases">
        <authorList>
            <person name="Muzny D."/>
            <person name="Qin X."/>
            <person name="Deng J."/>
            <person name="Jiang H."/>
            <person name="Liu Y."/>
            <person name="Qu J."/>
            <person name="Song X.-Z."/>
            <person name="Zhang L."/>
            <person name="Thornton R."/>
            <person name="Coyle M."/>
            <person name="Francisco L."/>
            <person name="Jackson L."/>
            <person name="Javaid M."/>
            <person name="Korchina V."/>
            <person name="Kovar C."/>
            <person name="Mata R."/>
            <person name="Mathew T."/>
            <person name="Ngo R."/>
            <person name="Nguyen L."/>
            <person name="Nguyen N."/>
            <person name="Okwuonu G."/>
            <person name="Ongeri F."/>
            <person name="Pham C."/>
            <person name="Simmons D."/>
            <person name="Wilczek-Boney K."/>
            <person name="Hale W."/>
            <person name="Jakkamsetti A."/>
            <person name="Pham P."/>
            <person name="Ruth R."/>
            <person name="San Lucas F."/>
            <person name="Warren J."/>
            <person name="Zhang J."/>
            <person name="Zhao Z."/>
            <person name="Zhou C."/>
            <person name="Zhu D."/>
            <person name="Lee S."/>
            <person name="Bess C."/>
            <person name="Blankenburg K."/>
            <person name="Forbes L."/>
            <person name="Fu Q."/>
            <person name="Gubbala S."/>
            <person name="Hirani K."/>
            <person name="Jayaseelan J.C."/>
            <person name="Lara F."/>
            <person name="Munidasa M."/>
            <person name="Palculict T."/>
            <person name="Patil S."/>
            <person name="Pu L.-L."/>
            <person name="Saada N."/>
            <person name="Tang L."/>
            <person name="Weissenberger G."/>
            <person name="Zhu Y."/>
            <person name="Hemphill L."/>
            <person name="Shang Y."/>
            <person name="Youmans B."/>
            <person name="Ayvaz T."/>
            <person name="Ross M."/>
            <person name="Santibanez J."/>
            <person name="Aqrawi P."/>
            <person name="Gross S."/>
            <person name="Joshi V."/>
            <person name="Fowler G."/>
            <person name="Nazareth L."/>
            <person name="Reid J."/>
            <person name="Worley K."/>
            <person name="Petrosino J."/>
            <person name="Highlander S."/>
            <person name="Gibbs R."/>
        </authorList>
    </citation>
    <scope>NUCLEOTIDE SEQUENCE [LARGE SCALE GENOMIC DNA]</scope>
    <source>
        <strain evidence="1 2">ATCC 33574</strain>
    </source>
</reference>
<sequence length="79" mass="9101">MMYHIQKQRQPMILHGKGGKQKIMDPTTPNVIINMVTVLGLKFHAIKYLEKYGDIHIHIHSTKTDCLMGQLGVSFLILW</sequence>
<dbReference type="STRING" id="873513.HMPREF6485_1481"/>
<dbReference type="Proteomes" id="UP000003112">
    <property type="component" value="Unassembled WGS sequence"/>
</dbReference>
<organism evidence="1 2">
    <name type="scientific">Segatella buccae ATCC 33574</name>
    <dbReference type="NCBI Taxonomy" id="873513"/>
    <lineage>
        <taxon>Bacteria</taxon>
        <taxon>Pseudomonadati</taxon>
        <taxon>Bacteroidota</taxon>
        <taxon>Bacteroidia</taxon>
        <taxon>Bacteroidales</taxon>
        <taxon>Prevotellaceae</taxon>
        <taxon>Segatella</taxon>
    </lineage>
</organism>
<dbReference type="EMBL" id="AEPD01000028">
    <property type="protein sequence ID" value="EFU30202.1"/>
    <property type="molecule type" value="Genomic_DNA"/>
</dbReference>
<dbReference type="AlphaFoldDB" id="E6K7P9"/>
<keyword evidence="2" id="KW-1185">Reference proteome</keyword>
<proteinExistence type="predicted"/>
<evidence type="ECO:0000313" key="2">
    <source>
        <dbReference type="Proteomes" id="UP000003112"/>
    </source>
</evidence>
<name>E6K7P9_9BACT</name>
<comment type="caution">
    <text evidence="1">The sequence shown here is derived from an EMBL/GenBank/DDBJ whole genome shotgun (WGS) entry which is preliminary data.</text>
</comment>
<dbReference type="HOGENOM" id="CLU_2603059_0_0_10"/>